<feature type="transmembrane region" description="Helical" evidence="1">
    <location>
        <begin position="500"/>
        <end position="519"/>
    </location>
</feature>
<keyword evidence="1" id="KW-1133">Transmembrane helix</keyword>
<dbReference type="Proteomes" id="UP000799302">
    <property type="component" value="Unassembled WGS sequence"/>
</dbReference>
<evidence type="ECO:0000313" key="3">
    <source>
        <dbReference type="Proteomes" id="UP000799302"/>
    </source>
</evidence>
<keyword evidence="1" id="KW-0472">Membrane</keyword>
<reference evidence="2" key="1">
    <citation type="journal article" date="2020" name="Stud. Mycol.">
        <title>101 Dothideomycetes genomes: a test case for predicting lifestyles and emergence of pathogens.</title>
        <authorList>
            <person name="Haridas S."/>
            <person name="Albert R."/>
            <person name="Binder M."/>
            <person name="Bloem J."/>
            <person name="Labutti K."/>
            <person name="Salamov A."/>
            <person name="Andreopoulos B."/>
            <person name="Baker S."/>
            <person name="Barry K."/>
            <person name="Bills G."/>
            <person name="Bluhm B."/>
            <person name="Cannon C."/>
            <person name="Castanera R."/>
            <person name="Culley D."/>
            <person name="Daum C."/>
            <person name="Ezra D."/>
            <person name="Gonzalez J."/>
            <person name="Henrissat B."/>
            <person name="Kuo A."/>
            <person name="Liang C."/>
            <person name="Lipzen A."/>
            <person name="Lutzoni F."/>
            <person name="Magnuson J."/>
            <person name="Mondo S."/>
            <person name="Nolan M."/>
            <person name="Ohm R."/>
            <person name="Pangilinan J."/>
            <person name="Park H.-J."/>
            <person name="Ramirez L."/>
            <person name="Alfaro M."/>
            <person name="Sun H."/>
            <person name="Tritt A."/>
            <person name="Yoshinaga Y."/>
            <person name="Zwiers L.-H."/>
            <person name="Turgeon B."/>
            <person name="Goodwin S."/>
            <person name="Spatafora J."/>
            <person name="Crous P."/>
            <person name="Grigoriev I."/>
        </authorList>
    </citation>
    <scope>NUCLEOTIDE SEQUENCE</scope>
    <source>
        <strain evidence="2">CBS 115976</strain>
    </source>
</reference>
<evidence type="ECO:0000313" key="2">
    <source>
        <dbReference type="EMBL" id="KAF2670615.1"/>
    </source>
</evidence>
<feature type="transmembrane region" description="Helical" evidence="1">
    <location>
        <begin position="42"/>
        <end position="65"/>
    </location>
</feature>
<protein>
    <submittedName>
        <fullName evidence="2">Uncharacterized protein</fullName>
    </submittedName>
</protein>
<dbReference type="OrthoDB" id="3903561at2759"/>
<evidence type="ECO:0000256" key="1">
    <source>
        <dbReference type="SAM" id="Phobius"/>
    </source>
</evidence>
<keyword evidence="3" id="KW-1185">Reference proteome</keyword>
<dbReference type="AlphaFoldDB" id="A0A6A6UEA3"/>
<proteinExistence type="predicted"/>
<keyword evidence="1" id="KW-0812">Transmembrane</keyword>
<organism evidence="2 3">
    <name type="scientific">Microthyrium microscopicum</name>
    <dbReference type="NCBI Taxonomy" id="703497"/>
    <lineage>
        <taxon>Eukaryota</taxon>
        <taxon>Fungi</taxon>
        <taxon>Dikarya</taxon>
        <taxon>Ascomycota</taxon>
        <taxon>Pezizomycotina</taxon>
        <taxon>Dothideomycetes</taxon>
        <taxon>Dothideomycetes incertae sedis</taxon>
        <taxon>Microthyriales</taxon>
        <taxon>Microthyriaceae</taxon>
        <taxon>Microthyrium</taxon>
    </lineage>
</organism>
<gene>
    <name evidence="2" type="ORF">BT63DRAFT_413321</name>
</gene>
<dbReference type="EMBL" id="MU004234">
    <property type="protein sequence ID" value="KAF2670615.1"/>
    <property type="molecule type" value="Genomic_DNA"/>
</dbReference>
<name>A0A6A6UEA3_9PEZI</name>
<accession>A0A6A6UEA3</accession>
<sequence>MILNASERFQVYLLPVIFLRCIKRAWQRFVADCKEVGWRRGVIWFLFHLWIWSLASLLAVASTLFNWTPPVSRCQIDNTWSFLNPDHPRLPYSGYYNVWKPSNPFEIVFSAGSLSFGVAKLIDVIWDVVVGRGGQTVLAFISYKVLTKYLTTEMATSAISIPTYRTIFLHREPSVWSTLMLIEDFIRHRALSSKPAMLWMITSLLFIISYPTLSSAMTSYSPQTSPYVQSYNGDYNQATSFHPILYVIRDGSRVNMTNDYAICLSPIYTYSDCSDANSDLSVVGSIVANYTKDHGFYRPANLTSVFNASKISSPVLNITTFYDRDTYMSITNAISQQFTSLRKLGWEQAFSNYSESMYTLGNVSEIYSGAYMQSNGNCVQNNSFKWGFSFILIFVFLCLMLIWTLGTFLLWLKAHLTLRLNKERVVCGETKAILQLADAIIRDLPTNDNIQHDMLTECQLNDYIRTRKRVGAIPEAIDLSWKEAKLSQEFRSLLKGSGKWWTLAYLLSVAAMITLPVYFKSISTGFYVPPLFLIGSGMIAAPLVGRSRSSRFLIVLLSLLSGGVFMLPGLFRLFLSPKWQATLKRFRAK</sequence>
<feature type="transmembrane region" description="Helical" evidence="1">
    <location>
        <begin position="552"/>
        <end position="575"/>
    </location>
</feature>
<feature type="transmembrane region" description="Helical" evidence="1">
    <location>
        <begin position="525"/>
        <end position="545"/>
    </location>
</feature>
<feature type="transmembrane region" description="Helical" evidence="1">
    <location>
        <begin position="386"/>
        <end position="412"/>
    </location>
</feature>